<proteinExistence type="predicted"/>
<evidence type="ECO:0000313" key="1">
    <source>
        <dbReference type="EMBL" id="KAA6398149.1"/>
    </source>
</evidence>
<sequence length="303" mass="34221">MAKESAHFILSGPQLVRVVENIYEVLESQVEIIVEDETCCSKFSYDGTETITDIAISNVNILTLDVDNENLLKDSYKIQVDELLDDYYSKTETYAKVKVYNKTEVDEFLDEKANIGTSYFKTETNELLNKKADKTEIIDAYSKTETDQKLELKADKTEIIDAYSKSEDDAQLLLKADKTDFYEYYTSGQVEEFLDEKAGKTQLIDSYSKSKDVALLLLKADKTCLDNFVDLTTAQTISELQEVRDTVQGKSKGYVFATQEELNDWMAVQDNIIGGMELTQKILETELPDMSIVVTTLCAATGN</sequence>
<dbReference type="AlphaFoldDB" id="A0A5J4WVE0"/>
<name>A0A5J4WVE0_9EUKA</name>
<accession>A0A5J4WVE0</accession>
<reference evidence="1 2" key="1">
    <citation type="submission" date="2019-03" db="EMBL/GenBank/DDBJ databases">
        <title>Single cell metagenomics reveals metabolic interactions within the superorganism composed of flagellate Streblomastix strix and complex community of Bacteroidetes bacteria on its surface.</title>
        <authorList>
            <person name="Treitli S.C."/>
            <person name="Kolisko M."/>
            <person name="Husnik F."/>
            <person name="Keeling P."/>
            <person name="Hampl V."/>
        </authorList>
    </citation>
    <scope>NUCLEOTIDE SEQUENCE [LARGE SCALE GENOMIC DNA]</scope>
    <source>
        <strain evidence="1">ST1C</strain>
    </source>
</reference>
<organism evidence="1 2">
    <name type="scientific">Streblomastix strix</name>
    <dbReference type="NCBI Taxonomy" id="222440"/>
    <lineage>
        <taxon>Eukaryota</taxon>
        <taxon>Metamonada</taxon>
        <taxon>Preaxostyla</taxon>
        <taxon>Oxymonadida</taxon>
        <taxon>Streblomastigidae</taxon>
        <taxon>Streblomastix</taxon>
    </lineage>
</organism>
<gene>
    <name evidence="1" type="ORF">EZS28_006322</name>
</gene>
<dbReference type="EMBL" id="SNRW01001021">
    <property type="protein sequence ID" value="KAA6398149.1"/>
    <property type="molecule type" value="Genomic_DNA"/>
</dbReference>
<protein>
    <submittedName>
        <fullName evidence="1">Uncharacterized protein</fullName>
    </submittedName>
</protein>
<comment type="caution">
    <text evidence="1">The sequence shown here is derived from an EMBL/GenBank/DDBJ whole genome shotgun (WGS) entry which is preliminary data.</text>
</comment>
<dbReference type="Proteomes" id="UP000324800">
    <property type="component" value="Unassembled WGS sequence"/>
</dbReference>
<evidence type="ECO:0000313" key="2">
    <source>
        <dbReference type="Proteomes" id="UP000324800"/>
    </source>
</evidence>